<protein>
    <submittedName>
        <fullName evidence="1">Uncharacterized protein</fullName>
    </submittedName>
</protein>
<evidence type="ECO:0000313" key="1">
    <source>
        <dbReference type="EMBL" id="TNN60090.1"/>
    </source>
</evidence>
<comment type="caution">
    <text evidence="1">The sequence shown here is derived from an EMBL/GenBank/DDBJ whole genome shotgun (WGS) entry which is preliminary data.</text>
</comment>
<dbReference type="AlphaFoldDB" id="A0A4Z2H3P4"/>
<gene>
    <name evidence="1" type="ORF">EYF80_029642</name>
</gene>
<name>A0A4Z2H3P4_9TELE</name>
<organism evidence="1 2">
    <name type="scientific">Liparis tanakae</name>
    <name type="common">Tanaka's snailfish</name>
    <dbReference type="NCBI Taxonomy" id="230148"/>
    <lineage>
        <taxon>Eukaryota</taxon>
        <taxon>Metazoa</taxon>
        <taxon>Chordata</taxon>
        <taxon>Craniata</taxon>
        <taxon>Vertebrata</taxon>
        <taxon>Euteleostomi</taxon>
        <taxon>Actinopterygii</taxon>
        <taxon>Neopterygii</taxon>
        <taxon>Teleostei</taxon>
        <taxon>Neoteleostei</taxon>
        <taxon>Acanthomorphata</taxon>
        <taxon>Eupercaria</taxon>
        <taxon>Perciformes</taxon>
        <taxon>Cottioidei</taxon>
        <taxon>Cottales</taxon>
        <taxon>Liparidae</taxon>
        <taxon>Liparis</taxon>
    </lineage>
</organism>
<evidence type="ECO:0000313" key="2">
    <source>
        <dbReference type="Proteomes" id="UP000314294"/>
    </source>
</evidence>
<dbReference type="EMBL" id="SRLO01000340">
    <property type="protein sequence ID" value="TNN60090.1"/>
    <property type="molecule type" value="Genomic_DNA"/>
</dbReference>
<accession>A0A4Z2H3P4</accession>
<proteinExistence type="predicted"/>
<sequence>MPGLKPSVCVLNISPLIPFSSERWKPDGTQHRLLTRRALHYISNVSGLLVSAQMSNTILTLASHAA</sequence>
<dbReference type="Proteomes" id="UP000314294">
    <property type="component" value="Unassembled WGS sequence"/>
</dbReference>
<keyword evidence="2" id="KW-1185">Reference proteome</keyword>
<reference evidence="1 2" key="1">
    <citation type="submission" date="2019-03" db="EMBL/GenBank/DDBJ databases">
        <title>First draft genome of Liparis tanakae, snailfish: a comprehensive survey of snailfish specific genes.</title>
        <authorList>
            <person name="Kim W."/>
            <person name="Song I."/>
            <person name="Jeong J.-H."/>
            <person name="Kim D."/>
            <person name="Kim S."/>
            <person name="Ryu S."/>
            <person name="Song J.Y."/>
            <person name="Lee S.K."/>
        </authorList>
    </citation>
    <scope>NUCLEOTIDE SEQUENCE [LARGE SCALE GENOMIC DNA]</scope>
    <source>
        <tissue evidence="1">Muscle</tissue>
    </source>
</reference>